<feature type="transmembrane region" description="Helical" evidence="7">
    <location>
        <begin position="12"/>
        <end position="34"/>
    </location>
</feature>
<dbReference type="Gene3D" id="1.10.1450.10">
    <property type="entry name" value="Tetraspanin"/>
    <property type="match status" value="1"/>
</dbReference>
<keyword evidence="5 7" id="KW-0472">Membrane</keyword>
<evidence type="ECO:0000256" key="1">
    <source>
        <dbReference type="ARBA" id="ARBA00004141"/>
    </source>
</evidence>
<evidence type="ECO:0000256" key="7">
    <source>
        <dbReference type="RuleBase" id="RU361218"/>
    </source>
</evidence>
<dbReference type="VEuPathDB" id="VectorBase:BGLB023351"/>
<dbReference type="EnsemblMetazoa" id="BGLB023351-RA">
    <property type="protein sequence ID" value="BGLB023351-PA"/>
    <property type="gene ID" value="BGLB023351"/>
</dbReference>
<dbReference type="Proteomes" id="UP000076420">
    <property type="component" value="Unassembled WGS sequence"/>
</dbReference>
<dbReference type="KEGG" id="bgt:106057262"/>
<dbReference type="RefSeq" id="XP_013069835.2">
    <property type="nucleotide sequence ID" value="XM_013214381.2"/>
</dbReference>
<feature type="disulfide bond" evidence="6">
    <location>
        <begin position="144"/>
        <end position="189"/>
    </location>
</feature>
<organism evidence="8 9">
    <name type="scientific">Biomphalaria glabrata</name>
    <name type="common">Bloodfluke planorb</name>
    <name type="synonym">Freshwater snail</name>
    <dbReference type="NCBI Taxonomy" id="6526"/>
    <lineage>
        <taxon>Eukaryota</taxon>
        <taxon>Metazoa</taxon>
        <taxon>Spiralia</taxon>
        <taxon>Lophotrochozoa</taxon>
        <taxon>Mollusca</taxon>
        <taxon>Gastropoda</taxon>
        <taxon>Heterobranchia</taxon>
        <taxon>Euthyneura</taxon>
        <taxon>Panpulmonata</taxon>
        <taxon>Hygrophila</taxon>
        <taxon>Lymnaeoidea</taxon>
        <taxon>Planorbidae</taxon>
        <taxon>Biomphalaria</taxon>
    </lineage>
</organism>
<keyword evidence="6" id="KW-1015">Disulfide bond</keyword>
<feature type="disulfide bond" evidence="6">
    <location>
        <begin position="145"/>
        <end position="169"/>
    </location>
</feature>
<dbReference type="VEuPathDB" id="VectorBase:BGLAX_028372"/>
<evidence type="ECO:0000256" key="2">
    <source>
        <dbReference type="ARBA" id="ARBA00006840"/>
    </source>
</evidence>
<evidence type="ECO:0000313" key="9">
    <source>
        <dbReference type="Proteomes" id="UP000076420"/>
    </source>
</evidence>
<feature type="transmembrane region" description="Helical" evidence="7">
    <location>
        <begin position="201"/>
        <end position="226"/>
    </location>
</feature>
<dbReference type="InterPro" id="IPR008952">
    <property type="entry name" value="Tetraspanin_EC2_sf"/>
</dbReference>
<gene>
    <name evidence="8" type="primary">106057262</name>
</gene>
<dbReference type="GO" id="GO:0005886">
    <property type="term" value="C:plasma membrane"/>
    <property type="evidence" value="ECO:0007669"/>
    <property type="project" value="TreeGrafter"/>
</dbReference>
<keyword evidence="3 7" id="KW-0812">Transmembrane</keyword>
<dbReference type="PANTHER" id="PTHR19282">
    <property type="entry name" value="TETRASPANIN"/>
    <property type="match status" value="1"/>
</dbReference>
<dbReference type="InterPro" id="IPR000301">
    <property type="entry name" value="Tetraspanin_animals"/>
</dbReference>
<dbReference type="Pfam" id="PF00335">
    <property type="entry name" value="Tetraspanin"/>
    <property type="match status" value="1"/>
</dbReference>
<protein>
    <recommendedName>
        <fullName evidence="7">Tetraspanin</fullName>
    </recommendedName>
</protein>
<comment type="similarity">
    <text evidence="2 7">Belongs to the tetraspanin (TM4SF) family.</text>
</comment>
<feature type="transmembrane region" description="Helical" evidence="7">
    <location>
        <begin position="54"/>
        <end position="75"/>
    </location>
</feature>
<dbReference type="PRINTS" id="PR00259">
    <property type="entry name" value="TMFOUR"/>
</dbReference>
<dbReference type="SUPFAM" id="SSF48652">
    <property type="entry name" value="Tetraspanin"/>
    <property type="match status" value="1"/>
</dbReference>
<evidence type="ECO:0000256" key="6">
    <source>
        <dbReference type="PIRSR" id="PIRSR002419-1"/>
    </source>
</evidence>
<evidence type="ECO:0000256" key="4">
    <source>
        <dbReference type="ARBA" id="ARBA00022989"/>
    </source>
</evidence>
<name>A0A2C9KTG3_BIOGL</name>
<keyword evidence="4 7" id="KW-1133">Transmembrane helix</keyword>
<dbReference type="PIRSF" id="PIRSF002419">
    <property type="entry name" value="Tetraspanin"/>
    <property type="match status" value="1"/>
</dbReference>
<proteinExistence type="inferred from homology"/>
<dbReference type="AlphaFoldDB" id="A0A2C9KTG3"/>
<evidence type="ECO:0000256" key="3">
    <source>
        <dbReference type="ARBA" id="ARBA00022692"/>
    </source>
</evidence>
<sequence>MVEGGMKCVKYLLFVFNLIFVIAGIGLIAAGAYVKVKLDQYYDFFGSDYVGPGILLIIVGVIIFLLAFFGCCGAIKENYCLTMTFAVFLGIIFVLEIAAGIAGFVLRDDIDREIDDILTKTLPKYNNSSGIRKTWDSLQDEFHCCGPDNYTQWKSMGIFSGGNLPASCCKDSKLACSTNDTSNIYNEGCVSKFEDWLKDKVAIIGGVGIGLAFVQVVGILFACCLARAIKKEYEVV</sequence>
<accession>A0A2C9KTG3</accession>
<feature type="transmembrane region" description="Helical" evidence="7">
    <location>
        <begin position="87"/>
        <end position="106"/>
    </location>
</feature>
<dbReference type="CDD" id="cd03127">
    <property type="entry name" value="tetraspanin_LEL"/>
    <property type="match status" value="1"/>
</dbReference>
<dbReference type="InterPro" id="IPR018499">
    <property type="entry name" value="Tetraspanin/Peripherin"/>
</dbReference>
<reference evidence="8" key="1">
    <citation type="submission" date="2020-05" db="UniProtKB">
        <authorList>
            <consortium name="EnsemblMetazoa"/>
        </authorList>
    </citation>
    <scope>IDENTIFICATION</scope>
    <source>
        <strain evidence="8">BB02</strain>
    </source>
</reference>
<evidence type="ECO:0000256" key="5">
    <source>
        <dbReference type="ARBA" id="ARBA00023136"/>
    </source>
</evidence>
<comment type="subcellular location">
    <subcellularLocation>
        <location evidence="1 7">Membrane</location>
        <topology evidence="1 7">Multi-pass membrane protein</topology>
    </subcellularLocation>
</comment>
<dbReference type="STRING" id="6526.A0A2C9KTG3"/>
<dbReference type="OrthoDB" id="10033535at2759"/>
<evidence type="ECO:0000313" key="8">
    <source>
        <dbReference type="EnsemblMetazoa" id="BGLB023351-PA"/>
    </source>
</evidence>
<dbReference type="PANTHER" id="PTHR19282:SF456">
    <property type="entry name" value="CD63 MOLECULE"/>
    <property type="match status" value="1"/>
</dbReference>